<feature type="region of interest" description="Disordered" evidence="1">
    <location>
        <begin position="91"/>
        <end position="148"/>
    </location>
</feature>
<feature type="chain" id="PRO_5045884488" evidence="2">
    <location>
        <begin position="21"/>
        <end position="199"/>
    </location>
</feature>
<evidence type="ECO:0000313" key="3">
    <source>
        <dbReference type="EMBL" id="MEI5688487.1"/>
    </source>
</evidence>
<evidence type="ECO:0000256" key="2">
    <source>
        <dbReference type="SAM" id="SignalP"/>
    </source>
</evidence>
<evidence type="ECO:0000313" key="4">
    <source>
        <dbReference type="Proteomes" id="UP001367771"/>
    </source>
</evidence>
<gene>
    <name evidence="3" type="ORF">V8201_15450</name>
</gene>
<proteinExistence type="predicted"/>
<sequence>MKLGIWIASVAMVVAMPATAQKGYKAAKTAKDVGYRSTTGTDGRITIVYTGARGAKPDQVAKFAMLRAAELTKEAGMTWFAVISAQTSDLANGTGSSLRDKTGPDFATGSTSAASGAAGQAGSSPGVSDGAVPTGPTTGGFGGGDVPYQVLERWRPSQTAQSVVVIQPGSGDNAAFPGLTQQPTIYSADDVIEQVRGTR</sequence>
<feature type="compositionally biased region" description="Low complexity" evidence="1">
    <location>
        <begin position="107"/>
        <end position="136"/>
    </location>
</feature>
<feature type="signal peptide" evidence="2">
    <location>
        <begin position="1"/>
        <end position="20"/>
    </location>
</feature>
<comment type="caution">
    <text evidence="3">The sequence shown here is derived from an EMBL/GenBank/DDBJ whole genome shotgun (WGS) entry which is preliminary data.</text>
</comment>
<organism evidence="3 4">
    <name type="scientific">Sphingomonas kyungheensis</name>
    <dbReference type="NCBI Taxonomy" id="1069987"/>
    <lineage>
        <taxon>Bacteria</taxon>
        <taxon>Pseudomonadati</taxon>
        <taxon>Pseudomonadota</taxon>
        <taxon>Alphaproteobacteria</taxon>
        <taxon>Sphingomonadales</taxon>
        <taxon>Sphingomonadaceae</taxon>
        <taxon>Sphingomonas</taxon>
    </lineage>
</organism>
<dbReference type="RefSeq" id="WP_336545849.1">
    <property type="nucleotide sequence ID" value="NZ_JBBBDM010000010.1"/>
</dbReference>
<dbReference type="Proteomes" id="UP001367771">
    <property type="component" value="Unassembled WGS sequence"/>
</dbReference>
<dbReference type="NCBIfam" id="NF047637">
    <property type="entry name" value="lipo_CC0125"/>
    <property type="match status" value="1"/>
</dbReference>
<accession>A0ABU8H633</accession>
<evidence type="ECO:0000256" key="1">
    <source>
        <dbReference type="SAM" id="MobiDB-lite"/>
    </source>
</evidence>
<name>A0ABU8H633_9SPHN</name>
<reference evidence="3 4" key="1">
    <citation type="journal article" date="2013" name="Int. J. Syst. Evol. Microbiol.">
        <title>Sphingomonas kyungheensis sp. nov., a bacterium with ginsenoside-converting activity isolated from soil of a ginseng field.</title>
        <authorList>
            <person name="Son H.M."/>
            <person name="Yang J.E."/>
            <person name="Park Y."/>
            <person name="Han C.K."/>
            <person name="Kim S.G."/>
            <person name="Kook M."/>
            <person name="Yi T.H."/>
        </authorList>
    </citation>
    <scope>NUCLEOTIDE SEQUENCE [LARGE SCALE GENOMIC DNA]</scope>
    <source>
        <strain evidence="3 4">LMG 26582</strain>
    </source>
</reference>
<keyword evidence="2" id="KW-0732">Signal</keyword>
<protein>
    <submittedName>
        <fullName evidence="3">Uncharacterized protein</fullName>
    </submittedName>
</protein>
<keyword evidence="4" id="KW-1185">Reference proteome</keyword>
<dbReference type="EMBL" id="JBBBDM010000010">
    <property type="protein sequence ID" value="MEI5688487.1"/>
    <property type="molecule type" value="Genomic_DNA"/>
</dbReference>